<dbReference type="InterPro" id="IPR026185">
    <property type="entry name" value="EPSTI1"/>
</dbReference>
<sequence length="203" mass="23459">MDPHQNRRGSGRQQNSRGRINPSGAPGPDQAAPNLAEPAAESQNQAAADSRQPQYLGAFTVIPPNQSRRNEIKAMAQKEEEELQRYKEANRPSPLQLNPERLGGGDVSLDEARQRQLTQLRSSKLQKKLKEEEAKRKKKQEEEEELQRMKDIQREKSERLEEKRKQEDEERRRLHQQDRIRSLFDTELFLSSACLLLCSGYES</sequence>
<feature type="compositionally biased region" description="Basic and acidic residues" evidence="1">
    <location>
        <begin position="68"/>
        <end position="90"/>
    </location>
</feature>
<name>A0A3Q2DN80_CYPVA</name>
<reference evidence="2" key="2">
    <citation type="submission" date="2025-09" db="UniProtKB">
        <authorList>
            <consortium name="Ensembl"/>
        </authorList>
    </citation>
    <scope>IDENTIFICATION</scope>
</reference>
<accession>A0A3Q2DN80</accession>
<dbReference type="GeneID" id="107105000"/>
<dbReference type="GeneTree" id="ENSGT00390000013820"/>
<dbReference type="Ensembl" id="ENSCVAT00000013400.1">
    <property type="protein sequence ID" value="ENSCVAP00000020807.1"/>
    <property type="gene ID" value="ENSCVAG00000000073.1"/>
</dbReference>
<dbReference type="OMA" id="AVAFWYC"/>
<dbReference type="CTD" id="94240"/>
<dbReference type="PANTHER" id="PTHR22529">
    <property type="entry name" value="EPITHELIAL-STROMAL INTERACTION PROTEIN 1"/>
    <property type="match status" value="1"/>
</dbReference>
<feature type="compositionally biased region" description="Polar residues" evidence="1">
    <location>
        <begin position="41"/>
        <end position="53"/>
    </location>
</feature>
<feature type="compositionally biased region" description="Basic and acidic residues" evidence="1">
    <location>
        <begin position="128"/>
        <end position="177"/>
    </location>
</feature>
<feature type="region of interest" description="Disordered" evidence="1">
    <location>
        <begin position="1"/>
        <end position="177"/>
    </location>
</feature>
<evidence type="ECO:0000256" key="1">
    <source>
        <dbReference type="SAM" id="MobiDB-lite"/>
    </source>
</evidence>
<dbReference type="RefSeq" id="XP_015260601.1">
    <property type="nucleotide sequence ID" value="XM_015405115.1"/>
</dbReference>
<evidence type="ECO:0000313" key="3">
    <source>
        <dbReference type="Proteomes" id="UP000265020"/>
    </source>
</evidence>
<dbReference type="OrthoDB" id="10053624at2759"/>
<organism evidence="2 3">
    <name type="scientific">Cyprinodon variegatus</name>
    <name type="common">Sheepshead minnow</name>
    <dbReference type="NCBI Taxonomy" id="28743"/>
    <lineage>
        <taxon>Eukaryota</taxon>
        <taxon>Metazoa</taxon>
        <taxon>Chordata</taxon>
        <taxon>Craniata</taxon>
        <taxon>Vertebrata</taxon>
        <taxon>Euteleostomi</taxon>
        <taxon>Actinopterygii</taxon>
        <taxon>Neopterygii</taxon>
        <taxon>Teleostei</taxon>
        <taxon>Neoteleostei</taxon>
        <taxon>Acanthomorphata</taxon>
        <taxon>Ovalentaria</taxon>
        <taxon>Atherinomorphae</taxon>
        <taxon>Cyprinodontiformes</taxon>
        <taxon>Cyprinodontidae</taxon>
        <taxon>Cyprinodon</taxon>
    </lineage>
</organism>
<dbReference type="AlphaFoldDB" id="A0A3Q2DN80"/>
<dbReference type="STRING" id="28743.ENSCVAP00000020807"/>
<feature type="compositionally biased region" description="Basic residues" evidence="1">
    <location>
        <begin position="1"/>
        <end position="10"/>
    </location>
</feature>
<reference evidence="2" key="1">
    <citation type="submission" date="2025-08" db="UniProtKB">
        <authorList>
            <consortium name="Ensembl"/>
        </authorList>
    </citation>
    <scope>IDENTIFICATION</scope>
</reference>
<dbReference type="KEGG" id="cvg:107105000"/>
<evidence type="ECO:0000313" key="2">
    <source>
        <dbReference type="Ensembl" id="ENSCVAP00000020807.1"/>
    </source>
</evidence>
<dbReference type="Proteomes" id="UP000265020">
    <property type="component" value="Unassembled WGS sequence"/>
</dbReference>
<proteinExistence type="predicted"/>
<protein>
    <submittedName>
        <fullName evidence="2">Epithelial stromal interaction 1</fullName>
    </submittedName>
</protein>
<dbReference type="PANTHER" id="PTHR22529:SF1">
    <property type="entry name" value="EPITHELIAL-STROMAL INTERACTION PROTEIN 1"/>
    <property type="match status" value="1"/>
</dbReference>
<keyword evidence="3" id="KW-1185">Reference proteome</keyword>